<dbReference type="EMBL" id="ADBL01000410">
    <property type="status" value="NOT_ANNOTATED_CDS"/>
    <property type="molecule type" value="Genomic_DNA"/>
</dbReference>
<sequence length="83" mass="8942">MLADGTPSLQPPTAKRPRNGRDLGGAKTTAVRSVEAGPLFFECWVEEGKVKDRLAQTPPVVKTQPKPPVAKTQQKPPIRGKGK</sequence>
<reference evidence="3" key="4">
    <citation type="journal article" date="2015" name="G3 (Bethesda)">
        <title>Genome sequences of three phytopathogenic species of the Magnaporthaceae family of fungi.</title>
        <authorList>
            <person name="Okagaki L.H."/>
            <person name="Nunes C.C."/>
            <person name="Sailsbery J."/>
            <person name="Clay B."/>
            <person name="Brown D."/>
            <person name="John T."/>
            <person name="Oh Y."/>
            <person name="Young N."/>
            <person name="Fitzgerald M."/>
            <person name="Haas B.J."/>
            <person name="Zeng Q."/>
            <person name="Young S."/>
            <person name="Adiconis X."/>
            <person name="Fan L."/>
            <person name="Levin J.Z."/>
            <person name="Mitchell T.K."/>
            <person name="Okubara P.A."/>
            <person name="Farman M.L."/>
            <person name="Kohn L.M."/>
            <person name="Birren B."/>
            <person name="Ma L.-J."/>
            <person name="Dean R.A."/>
        </authorList>
    </citation>
    <scope>NUCLEOTIDE SEQUENCE</scope>
    <source>
        <strain evidence="3">ATCC 64411 / 73-15</strain>
    </source>
</reference>
<dbReference type="AlphaFoldDB" id="A0A0C4DPC5"/>
<accession>A0A0C4DPC5</accession>
<feature type="region of interest" description="Disordered" evidence="1">
    <location>
        <begin position="52"/>
        <end position="83"/>
    </location>
</feature>
<reference evidence="4" key="2">
    <citation type="submission" date="2010-05" db="EMBL/GenBank/DDBJ databases">
        <title>The genome sequence of Magnaporthe poae strain ATCC 64411.</title>
        <authorList>
            <person name="Ma L.-J."/>
            <person name="Dead R."/>
            <person name="Young S."/>
            <person name="Zeng Q."/>
            <person name="Koehrsen M."/>
            <person name="Alvarado L."/>
            <person name="Berlin A."/>
            <person name="Chapman S.B."/>
            <person name="Chen Z."/>
            <person name="Freedman E."/>
            <person name="Gellesch M."/>
            <person name="Goldberg J."/>
            <person name="Griggs A."/>
            <person name="Gujja S."/>
            <person name="Heilman E.R."/>
            <person name="Heiman D."/>
            <person name="Hepburn T."/>
            <person name="Howarth C."/>
            <person name="Jen D."/>
            <person name="Larson L."/>
            <person name="Mehta T."/>
            <person name="Neiman D."/>
            <person name="Pearson M."/>
            <person name="Roberts A."/>
            <person name="Saif S."/>
            <person name="Shea T."/>
            <person name="Shenoy N."/>
            <person name="Sisk P."/>
            <person name="Stolte C."/>
            <person name="Sykes S."/>
            <person name="Walk T."/>
            <person name="White J."/>
            <person name="Yandava C."/>
            <person name="Haas B."/>
            <person name="Nusbaum C."/>
            <person name="Birren B."/>
        </authorList>
    </citation>
    <scope>NUCLEOTIDE SEQUENCE [LARGE SCALE GENOMIC DNA]</scope>
    <source>
        <strain evidence="4">ATCC 64411 / 73-15</strain>
    </source>
</reference>
<proteinExistence type="predicted"/>
<protein>
    <submittedName>
        <fullName evidence="2 3">Uncharacterized protein</fullName>
    </submittedName>
</protein>
<dbReference type="Proteomes" id="UP000011715">
    <property type="component" value="Unassembled WGS sequence"/>
</dbReference>
<evidence type="ECO:0000313" key="2">
    <source>
        <dbReference type="EMBL" id="KLU82617.1"/>
    </source>
</evidence>
<name>A0A0C4DPC5_MAGP6</name>
<dbReference type="VEuPathDB" id="FungiDB:MAPG_01688"/>
<dbReference type="eggNOG" id="KOG3186">
    <property type="taxonomic scope" value="Eukaryota"/>
</dbReference>
<dbReference type="OrthoDB" id="21254at2759"/>
<feature type="region of interest" description="Disordered" evidence="1">
    <location>
        <begin position="1"/>
        <end position="30"/>
    </location>
</feature>
<dbReference type="EMBL" id="GL876966">
    <property type="protein sequence ID" value="KLU82617.1"/>
    <property type="molecule type" value="Genomic_DNA"/>
</dbReference>
<dbReference type="EnsemblFungi" id="MAPG_01688T0">
    <property type="protein sequence ID" value="MAPG_01688T0"/>
    <property type="gene ID" value="MAPG_01688"/>
</dbReference>
<dbReference type="STRING" id="644358.A0A0C4DPC5"/>
<evidence type="ECO:0000313" key="4">
    <source>
        <dbReference type="Proteomes" id="UP000011715"/>
    </source>
</evidence>
<evidence type="ECO:0000313" key="3">
    <source>
        <dbReference type="EnsemblFungi" id="MAPG_01688T0"/>
    </source>
</evidence>
<organism evidence="3 4">
    <name type="scientific">Magnaporthiopsis poae (strain ATCC 64411 / 73-15)</name>
    <name type="common">Kentucky bluegrass fungus</name>
    <name type="synonym">Magnaporthe poae</name>
    <dbReference type="NCBI Taxonomy" id="644358"/>
    <lineage>
        <taxon>Eukaryota</taxon>
        <taxon>Fungi</taxon>
        <taxon>Dikarya</taxon>
        <taxon>Ascomycota</taxon>
        <taxon>Pezizomycotina</taxon>
        <taxon>Sordariomycetes</taxon>
        <taxon>Sordariomycetidae</taxon>
        <taxon>Magnaporthales</taxon>
        <taxon>Magnaporthaceae</taxon>
        <taxon>Magnaporthiopsis</taxon>
    </lineage>
</organism>
<reference evidence="2" key="1">
    <citation type="submission" date="2010-05" db="EMBL/GenBank/DDBJ databases">
        <title>The Genome Sequence of Magnaporthe poae strain ATCC 64411.</title>
        <authorList>
            <consortium name="The Broad Institute Genome Sequencing Platform"/>
            <consortium name="Broad Institute Genome Sequencing Center for Infectious Disease"/>
            <person name="Ma L.-J."/>
            <person name="Dead R."/>
            <person name="Young S."/>
            <person name="Zeng Q."/>
            <person name="Koehrsen M."/>
            <person name="Alvarado L."/>
            <person name="Berlin A."/>
            <person name="Chapman S.B."/>
            <person name="Chen Z."/>
            <person name="Freedman E."/>
            <person name="Gellesch M."/>
            <person name="Goldberg J."/>
            <person name="Griggs A."/>
            <person name="Gujja S."/>
            <person name="Heilman E.R."/>
            <person name="Heiman D."/>
            <person name="Hepburn T."/>
            <person name="Howarth C."/>
            <person name="Jen D."/>
            <person name="Larson L."/>
            <person name="Mehta T."/>
            <person name="Neiman D."/>
            <person name="Pearson M."/>
            <person name="Roberts A."/>
            <person name="Saif S."/>
            <person name="Shea T."/>
            <person name="Shenoy N."/>
            <person name="Sisk P."/>
            <person name="Stolte C."/>
            <person name="Sykes S."/>
            <person name="Walk T."/>
            <person name="White J."/>
            <person name="Yandava C."/>
            <person name="Haas B."/>
            <person name="Nusbaum C."/>
            <person name="Birren B."/>
        </authorList>
    </citation>
    <scope>NUCLEOTIDE SEQUENCE</scope>
    <source>
        <strain evidence="2">ATCC 64411</strain>
    </source>
</reference>
<gene>
    <name evidence="2" type="ORF">MAPG_01688</name>
</gene>
<keyword evidence="4" id="KW-1185">Reference proteome</keyword>
<reference evidence="3" key="5">
    <citation type="submission" date="2015-06" db="UniProtKB">
        <authorList>
            <consortium name="EnsemblFungi"/>
        </authorList>
    </citation>
    <scope>IDENTIFICATION</scope>
    <source>
        <strain evidence="3">ATCC 64411</strain>
    </source>
</reference>
<evidence type="ECO:0000256" key="1">
    <source>
        <dbReference type="SAM" id="MobiDB-lite"/>
    </source>
</evidence>
<reference evidence="2" key="3">
    <citation type="submission" date="2011-03" db="EMBL/GenBank/DDBJ databases">
        <title>Annotation of Magnaporthe poae ATCC 64411.</title>
        <authorList>
            <person name="Ma L.-J."/>
            <person name="Dead R."/>
            <person name="Young S.K."/>
            <person name="Zeng Q."/>
            <person name="Gargeya S."/>
            <person name="Fitzgerald M."/>
            <person name="Haas B."/>
            <person name="Abouelleil A."/>
            <person name="Alvarado L."/>
            <person name="Arachchi H.M."/>
            <person name="Berlin A."/>
            <person name="Brown A."/>
            <person name="Chapman S.B."/>
            <person name="Chen Z."/>
            <person name="Dunbar C."/>
            <person name="Freedman E."/>
            <person name="Gearin G."/>
            <person name="Gellesch M."/>
            <person name="Goldberg J."/>
            <person name="Griggs A."/>
            <person name="Gujja S."/>
            <person name="Heiman D."/>
            <person name="Howarth C."/>
            <person name="Larson L."/>
            <person name="Lui A."/>
            <person name="MacDonald P.J.P."/>
            <person name="Mehta T."/>
            <person name="Montmayeur A."/>
            <person name="Murphy C."/>
            <person name="Neiman D."/>
            <person name="Pearson M."/>
            <person name="Priest M."/>
            <person name="Roberts A."/>
            <person name="Saif S."/>
            <person name="Shea T."/>
            <person name="Shenoy N."/>
            <person name="Sisk P."/>
            <person name="Stolte C."/>
            <person name="Sykes S."/>
            <person name="Yandava C."/>
            <person name="Wortman J."/>
            <person name="Nusbaum C."/>
            <person name="Birren B."/>
        </authorList>
    </citation>
    <scope>NUCLEOTIDE SEQUENCE</scope>
    <source>
        <strain evidence="2">ATCC 64411</strain>
    </source>
</reference>
<feature type="compositionally biased region" description="Low complexity" evidence="1">
    <location>
        <begin position="56"/>
        <end position="77"/>
    </location>
</feature>